<dbReference type="Pfam" id="PF07690">
    <property type="entry name" value="MFS_1"/>
    <property type="match status" value="1"/>
</dbReference>
<dbReference type="SUPFAM" id="SSF103473">
    <property type="entry name" value="MFS general substrate transporter"/>
    <property type="match status" value="1"/>
</dbReference>
<keyword evidence="3 7" id="KW-0812">Transmembrane</keyword>
<keyword evidence="4 7" id="KW-1133">Transmembrane helix</keyword>
<dbReference type="Proteomes" id="UP000638353">
    <property type="component" value="Unassembled WGS sequence"/>
</dbReference>
<dbReference type="PANTHER" id="PTHR43124">
    <property type="entry name" value="PURINE EFFLUX PUMP PBUE"/>
    <property type="match status" value="1"/>
</dbReference>
<comment type="caution">
    <text evidence="9">The sequence shown here is derived from an EMBL/GenBank/DDBJ whole genome shotgun (WGS) entry which is preliminary data.</text>
</comment>
<keyword evidence="5 7" id="KW-0472">Membrane</keyword>
<keyword evidence="2" id="KW-1003">Cell membrane</keyword>
<reference evidence="9" key="1">
    <citation type="journal article" date="2014" name="Int. J. Syst. Evol. Microbiol.">
        <title>Complete genome sequence of Corynebacterium casei LMG S-19264T (=DSM 44701T), isolated from a smear-ripened cheese.</title>
        <authorList>
            <consortium name="US DOE Joint Genome Institute (JGI-PGF)"/>
            <person name="Walter F."/>
            <person name="Albersmeier A."/>
            <person name="Kalinowski J."/>
            <person name="Ruckert C."/>
        </authorList>
    </citation>
    <scope>NUCLEOTIDE SEQUENCE</scope>
    <source>
        <strain evidence="9">JCM 4637</strain>
    </source>
</reference>
<feature type="transmembrane region" description="Helical" evidence="7">
    <location>
        <begin position="413"/>
        <end position="435"/>
    </location>
</feature>
<dbReference type="EMBL" id="BMVC01000011">
    <property type="protein sequence ID" value="GHD04947.1"/>
    <property type="molecule type" value="Genomic_DNA"/>
</dbReference>
<feature type="transmembrane region" description="Helical" evidence="7">
    <location>
        <begin position="347"/>
        <end position="364"/>
    </location>
</feature>
<accession>A0A918X2V3</accession>
<feature type="domain" description="Major facilitator superfamily (MFS) profile" evidence="8">
    <location>
        <begin position="38"/>
        <end position="440"/>
    </location>
</feature>
<dbReference type="Gene3D" id="1.20.1250.20">
    <property type="entry name" value="MFS general substrate transporter like domains"/>
    <property type="match status" value="1"/>
</dbReference>
<evidence type="ECO:0000259" key="8">
    <source>
        <dbReference type="PROSITE" id="PS50850"/>
    </source>
</evidence>
<feature type="transmembrane region" description="Helical" evidence="7">
    <location>
        <begin position="69"/>
        <end position="92"/>
    </location>
</feature>
<feature type="transmembrane region" description="Helical" evidence="7">
    <location>
        <begin position="129"/>
        <end position="150"/>
    </location>
</feature>
<evidence type="ECO:0000256" key="5">
    <source>
        <dbReference type="ARBA" id="ARBA00023136"/>
    </source>
</evidence>
<organism evidence="9 10">
    <name type="scientific">Streptomyces finlayi</name>
    <dbReference type="NCBI Taxonomy" id="67296"/>
    <lineage>
        <taxon>Bacteria</taxon>
        <taxon>Bacillati</taxon>
        <taxon>Actinomycetota</taxon>
        <taxon>Actinomycetes</taxon>
        <taxon>Kitasatosporales</taxon>
        <taxon>Streptomycetaceae</taxon>
        <taxon>Streptomyces</taxon>
    </lineage>
</organism>
<dbReference type="InterPro" id="IPR011701">
    <property type="entry name" value="MFS"/>
</dbReference>
<sequence>MTELSKSSGHPPTDAPATESAATDAPANGVHVKGRYRQLTLLGGTMLVDSTEASLVSSLFPLIRQSLGISLGALGILTAASKIVGVFTAPLWVWAAQRHSRKSVLVVATGLWGVWGIAAGFSQNFTQLLVFYTVLAAGYAAAAPIITEILGDLFSTSSRGRAVGVLYGTVSLVGAVIGPLKGQLAGLDEGWRWGLWGIGAFNVLLGFALLLWFRDPGRGAAEQQLADLDRSTREAHSKLTWAKAFSLLRIRSLNILLVSRLLSGHLLVITYGVVFLVDVHGFSTQKASLVLLPFGVGYFLGTLLGGAALDRTTRRSPRHGPVLVLQGAQFAFALVAFFSTQFSYDSILVYGILFAVLGATQGINPSVNRPMVMAITPPELRGAAFVLYGSIAEAVAWAGFSLGAGFLADILGLQVVFLWVLVVLMLVNGLFLTLLHRTYAVDTARVQRELDDRRRDALASPNA</sequence>
<dbReference type="InterPro" id="IPR050189">
    <property type="entry name" value="MFS_Efflux_Transporters"/>
</dbReference>
<reference evidence="9" key="2">
    <citation type="submission" date="2020-09" db="EMBL/GenBank/DDBJ databases">
        <authorList>
            <person name="Sun Q."/>
            <person name="Ohkuma M."/>
        </authorList>
    </citation>
    <scope>NUCLEOTIDE SEQUENCE</scope>
    <source>
        <strain evidence="9">JCM 4637</strain>
    </source>
</reference>
<feature type="transmembrane region" description="Helical" evidence="7">
    <location>
        <begin position="193"/>
        <end position="213"/>
    </location>
</feature>
<evidence type="ECO:0000256" key="2">
    <source>
        <dbReference type="ARBA" id="ARBA00022475"/>
    </source>
</evidence>
<feature type="transmembrane region" description="Helical" evidence="7">
    <location>
        <begin position="289"/>
        <end position="309"/>
    </location>
</feature>
<dbReference type="InterPro" id="IPR036259">
    <property type="entry name" value="MFS_trans_sf"/>
</dbReference>
<dbReference type="PANTHER" id="PTHR43124:SF3">
    <property type="entry name" value="CHLORAMPHENICOL EFFLUX PUMP RV0191"/>
    <property type="match status" value="1"/>
</dbReference>
<dbReference type="GO" id="GO:0005886">
    <property type="term" value="C:plasma membrane"/>
    <property type="evidence" value="ECO:0007669"/>
    <property type="project" value="UniProtKB-SubCell"/>
</dbReference>
<feature type="compositionally biased region" description="Polar residues" evidence="6">
    <location>
        <begin position="1"/>
        <end position="10"/>
    </location>
</feature>
<proteinExistence type="predicted"/>
<feature type="transmembrane region" description="Helical" evidence="7">
    <location>
        <begin position="162"/>
        <end position="181"/>
    </location>
</feature>
<evidence type="ECO:0000313" key="10">
    <source>
        <dbReference type="Proteomes" id="UP000638353"/>
    </source>
</evidence>
<evidence type="ECO:0000256" key="1">
    <source>
        <dbReference type="ARBA" id="ARBA00004651"/>
    </source>
</evidence>
<feature type="transmembrane region" description="Helical" evidence="7">
    <location>
        <begin position="104"/>
        <end position="123"/>
    </location>
</feature>
<dbReference type="InterPro" id="IPR020846">
    <property type="entry name" value="MFS_dom"/>
</dbReference>
<evidence type="ECO:0000313" key="9">
    <source>
        <dbReference type="EMBL" id="GHD04947.1"/>
    </source>
</evidence>
<evidence type="ECO:0000256" key="6">
    <source>
        <dbReference type="SAM" id="MobiDB-lite"/>
    </source>
</evidence>
<feature type="transmembrane region" description="Helical" evidence="7">
    <location>
        <begin position="321"/>
        <end position="341"/>
    </location>
</feature>
<evidence type="ECO:0000256" key="7">
    <source>
        <dbReference type="SAM" id="Phobius"/>
    </source>
</evidence>
<dbReference type="AlphaFoldDB" id="A0A918X2V3"/>
<evidence type="ECO:0000256" key="3">
    <source>
        <dbReference type="ARBA" id="ARBA00022692"/>
    </source>
</evidence>
<dbReference type="PROSITE" id="PS50850">
    <property type="entry name" value="MFS"/>
    <property type="match status" value="1"/>
</dbReference>
<feature type="transmembrane region" description="Helical" evidence="7">
    <location>
        <begin position="253"/>
        <end position="277"/>
    </location>
</feature>
<feature type="region of interest" description="Disordered" evidence="6">
    <location>
        <begin position="1"/>
        <end position="25"/>
    </location>
</feature>
<comment type="subcellular location">
    <subcellularLocation>
        <location evidence="1">Cell membrane</location>
        <topology evidence="1">Multi-pass membrane protein</topology>
    </subcellularLocation>
</comment>
<protein>
    <recommendedName>
        <fullName evidence="8">Major facilitator superfamily (MFS) profile domain-containing protein</fullName>
    </recommendedName>
</protein>
<dbReference type="GO" id="GO:0022857">
    <property type="term" value="F:transmembrane transporter activity"/>
    <property type="evidence" value="ECO:0007669"/>
    <property type="project" value="InterPro"/>
</dbReference>
<feature type="transmembrane region" description="Helical" evidence="7">
    <location>
        <begin position="385"/>
        <end position="407"/>
    </location>
</feature>
<gene>
    <name evidence="9" type="ORF">GCM10010334_54980</name>
</gene>
<name>A0A918X2V3_9ACTN</name>
<evidence type="ECO:0000256" key="4">
    <source>
        <dbReference type="ARBA" id="ARBA00022989"/>
    </source>
</evidence>
<dbReference type="RefSeq" id="WP_189825676.1">
    <property type="nucleotide sequence ID" value="NZ_BMVC01000011.1"/>
</dbReference>